<proteinExistence type="predicted"/>
<dbReference type="InterPro" id="IPR039422">
    <property type="entry name" value="MarR/SlyA-like"/>
</dbReference>
<gene>
    <name evidence="2" type="ORF">GCM10022262_17660</name>
</gene>
<dbReference type="InterPro" id="IPR036388">
    <property type="entry name" value="WH-like_DNA-bd_sf"/>
</dbReference>
<dbReference type="PRINTS" id="PR00598">
    <property type="entry name" value="HTHMARR"/>
</dbReference>
<dbReference type="Proteomes" id="UP001499841">
    <property type="component" value="Unassembled WGS sequence"/>
</dbReference>
<protein>
    <submittedName>
        <fullName evidence="2">MarR family winged helix-turn-helix transcriptional regulator</fullName>
    </submittedName>
</protein>
<dbReference type="PANTHER" id="PTHR33164:SF99">
    <property type="entry name" value="MARR FAMILY REGULATORY PROTEIN"/>
    <property type="match status" value="1"/>
</dbReference>
<keyword evidence="3" id="KW-1185">Reference proteome</keyword>
<reference evidence="3" key="1">
    <citation type="journal article" date="2019" name="Int. J. Syst. Evol. Microbiol.">
        <title>The Global Catalogue of Microorganisms (GCM) 10K type strain sequencing project: providing services to taxonomists for standard genome sequencing and annotation.</title>
        <authorList>
            <consortium name="The Broad Institute Genomics Platform"/>
            <consortium name="The Broad Institute Genome Sequencing Center for Infectious Disease"/>
            <person name="Wu L."/>
            <person name="Ma J."/>
        </authorList>
    </citation>
    <scope>NUCLEOTIDE SEQUENCE [LARGE SCALE GENOMIC DNA]</scope>
    <source>
        <strain evidence="3">JCM 17459</strain>
    </source>
</reference>
<evidence type="ECO:0000313" key="3">
    <source>
        <dbReference type="Proteomes" id="UP001499841"/>
    </source>
</evidence>
<dbReference type="PANTHER" id="PTHR33164">
    <property type="entry name" value="TRANSCRIPTIONAL REGULATOR, MARR FAMILY"/>
    <property type="match status" value="1"/>
</dbReference>
<dbReference type="InterPro" id="IPR000835">
    <property type="entry name" value="HTH_MarR-typ"/>
</dbReference>
<organism evidence="2 3">
    <name type="scientific">Georgenia daeguensis</name>
    <dbReference type="NCBI Taxonomy" id="908355"/>
    <lineage>
        <taxon>Bacteria</taxon>
        <taxon>Bacillati</taxon>
        <taxon>Actinomycetota</taxon>
        <taxon>Actinomycetes</taxon>
        <taxon>Micrococcales</taxon>
        <taxon>Bogoriellaceae</taxon>
        <taxon>Georgenia</taxon>
    </lineage>
</organism>
<accession>A0ABP8EU52</accession>
<dbReference type="PROSITE" id="PS50995">
    <property type="entry name" value="HTH_MARR_2"/>
    <property type="match status" value="1"/>
</dbReference>
<dbReference type="RefSeq" id="WP_345040030.1">
    <property type="nucleotide sequence ID" value="NZ_BAABBA010000007.1"/>
</dbReference>
<dbReference type="InterPro" id="IPR036390">
    <property type="entry name" value="WH_DNA-bd_sf"/>
</dbReference>
<evidence type="ECO:0000259" key="1">
    <source>
        <dbReference type="PROSITE" id="PS50995"/>
    </source>
</evidence>
<name>A0ABP8EU52_9MICO</name>
<dbReference type="SMART" id="SM00347">
    <property type="entry name" value="HTH_MARR"/>
    <property type="match status" value="1"/>
</dbReference>
<sequence>MDDTRWLTADQEDAWRSMMAVIMLLPGALDAQLQRDARLTHGGYVVLSALSEAPERTIRMSRLAMMANMSMSRLSHLVDRLSGQGWVERRPDPEDGRSTMAVLTEAGWEKVVDTAPGHVENVRTLIFDALTSEQVSELKGISASIAGRLDPENKLGSCSGGVRRTG</sequence>
<comment type="caution">
    <text evidence="2">The sequence shown here is derived from an EMBL/GenBank/DDBJ whole genome shotgun (WGS) entry which is preliminary data.</text>
</comment>
<dbReference type="EMBL" id="BAABBA010000007">
    <property type="protein sequence ID" value="GAA4287407.1"/>
    <property type="molecule type" value="Genomic_DNA"/>
</dbReference>
<evidence type="ECO:0000313" key="2">
    <source>
        <dbReference type="EMBL" id="GAA4287407.1"/>
    </source>
</evidence>
<dbReference type="Pfam" id="PF01047">
    <property type="entry name" value="MarR"/>
    <property type="match status" value="1"/>
</dbReference>
<feature type="domain" description="HTH marR-type" evidence="1">
    <location>
        <begin position="11"/>
        <end position="147"/>
    </location>
</feature>
<dbReference type="Gene3D" id="1.10.10.10">
    <property type="entry name" value="Winged helix-like DNA-binding domain superfamily/Winged helix DNA-binding domain"/>
    <property type="match status" value="1"/>
</dbReference>
<dbReference type="SUPFAM" id="SSF46785">
    <property type="entry name" value="Winged helix' DNA-binding domain"/>
    <property type="match status" value="1"/>
</dbReference>